<organism evidence="2 3">
    <name type="scientific">Actinomyces israelii</name>
    <dbReference type="NCBI Taxonomy" id="1659"/>
    <lineage>
        <taxon>Bacteria</taxon>
        <taxon>Bacillati</taxon>
        <taxon>Actinomycetota</taxon>
        <taxon>Actinomycetes</taxon>
        <taxon>Actinomycetales</taxon>
        <taxon>Actinomycetaceae</taxon>
        <taxon>Actinomyces</taxon>
    </lineage>
</organism>
<proteinExistence type="predicted"/>
<dbReference type="Pfam" id="PF10593">
    <property type="entry name" value="Z1"/>
    <property type="match status" value="1"/>
</dbReference>
<sequence length="997" mass="110760">MSTDAYGQALEQALLGMTRGPALLHPIVSAFLASSGGTIASEEIPDLVLDANTNAPERIRFHIRISEWDAEKDVIWAEGTAPGTGERRSLVLDLLGLSGAADRINSAWPPVPDRTAMIVRPNWEPWYDEDRRRGHHFYWDDYRKILERKLSPEAVASIDSATTDIVSRLADPSSSIPYQSKGLVVGHVQSGKTANFTGVIAKAIDAGYRLVIVLTGTVELLRAQTQRRLDMELIGTENILGGIDPGDEDLLADVDYAGTDDVDWKDGKFVSHGDFTAAGVPTIRRLTRAKDDYKLLRAGLDTLDPRSGNELKYPEKPVWHPDNIHSTDARIAVVKKNKAVLTKLVNDLRRIRAPLSEIPALIIDDEADQASVNTINPERAAADRKRTAINKLIAELLGRFDRAQYVGYTATPFANVFVSPEDAEDIFPRDFILSLSAPSGYRGGRAYHDFEELTDEEKNDPAVSNERAFVRDLRAPDDDPDAVDGELRGALDSFVLTGAIKLWRASVAPGLSGAFRHHTMLVHESVAQKEHADLADRIRRLWRAAGFGSPQASARLRKLFDEDFKVVTASRQWESGLPKAATFDEVSLFIGEVLDRVLVSGGDPVVVVNGDKDQQYNQVDFQRDRVWRIMVGGTKLSRGFTLEGLTITYFKRKAMQADSLMQMGRWFGYRHGYPDLVRLFMAREVRGRGRRVYDLYEAFGAIMKDEEDFRAQLETFAQLEEDGAPAMRPIDVPPLVFQQLPWLRPTSRNKMYNARLDYSGIGGQLQDFPRQPERSDGSVNTEHFGLVRPWIETGRFGPVEDFGYWDDRTGKAGSFKGRVAIVAADEMRRVLQGFHWVEKFDFGPTLRMIDQAEAEGKLEDWAVLLPELSGSTVKTVDGIDVPMLKRTRRDGTRGGFSGSSFRQRDAIETIAGRPDSRGGDSARAYCTGRRGAMLLTFAADTRPGQERSPGLLPDSMPAADTATIFSLALPYGAAPKGRIAFSVRRPDRGDEPVVDVE</sequence>
<evidence type="ECO:0000259" key="1">
    <source>
        <dbReference type="Pfam" id="PF10593"/>
    </source>
</evidence>
<reference evidence="2" key="1">
    <citation type="submission" date="2022-10" db="EMBL/GenBank/DDBJ databases">
        <title>Genome sequence of Actinomyces israelii ATCC 10048.</title>
        <authorList>
            <person name="Watt R.M."/>
            <person name="Tong W.M."/>
        </authorList>
    </citation>
    <scope>NUCLEOTIDE SEQUENCE</scope>
    <source>
        <strain evidence="2">ATCC 10048</strain>
    </source>
</reference>
<dbReference type="InterPro" id="IPR027417">
    <property type="entry name" value="P-loop_NTPase"/>
</dbReference>
<evidence type="ECO:0000313" key="2">
    <source>
        <dbReference type="EMBL" id="MCZ0857201.1"/>
    </source>
</evidence>
<dbReference type="InterPro" id="IPR018310">
    <property type="entry name" value="Put_endonuclease_Z1-dom"/>
</dbReference>
<gene>
    <name evidence="2" type="ORF">OHJ16_03985</name>
</gene>
<name>A0ABT4I638_9ACTO</name>
<dbReference type="Proteomes" id="UP001072034">
    <property type="component" value="Unassembled WGS sequence"/>
</dbReference>
<comment type="caution">
    <text evidence="2">The sequence shown here is derived from an EMBL/GenBank/DDBJ whole genome shotgun (WGS) entry which is preliminary data.</text>
</comment>
<feature type="domain" description="Putative endonuclease Z1" evidence="1">
    <location>
        <begin position="487"/>
        <end position="720"/>
    </location>
</feature>
<dbReference type="RefSeq" id="WP_268916837.1">
    <property type="nucleotide sequence ID" value="NZ_JAPTMY010000006.1"/>
</dbReference>
<protein>
    <submittedName>
        <fullName evidence="2">Z1 domain-containing protein</fullName>
    </submittedName>
</protein>
<evidence type="ECO:0000313" key="3">
    <source>
        <dbReference type="Proteomes" id="UP001072034"/>
    </source>
</evidence>
<dbReference type="SUPFAM" id="SSF52540">
    <property type="entry name" value="P-loop containing nucleoside triphosphate hydrolases"/>
    <property type="match status" value="1"/>
</dbReference>
<keyword evidence="3" id="KW-1185">Reference proteome</keyword>
<dbReference type="EMBL" id="JAPTMY010000006">
    <property type="protein sequence ID" value="MCZ0857201.1"/>
    <property type="molecule type" value="Genomic_DNA"/>
</dbReference>
<accession>A0ABT4I638</accession>